<dbReference type="Pfam" id="PF13786">
    <property type="entry name" value="DUF4179"/>
    <property type="match status" value="1"/>
</dbReference>
<gene>
    <name evidence="4" type="ORF">AWH56_023260</name>
    <name evidence="3" type="ORF">AWH56_14630</name>
</gene>
<dbReference type="AlphaFoldDB" id="A0A1S2LI48"/>
<evidence type="ECO:0000259" key="2">
    <source>
        <dbReference type="Pfam" id="PF13786"/>
    </source>
</evidence>
<evidence type="ECO:0000313" key="3">
    <source>
        <dbReference type="EMBL" id="OIJ12199.1"/>
    </source>
</evidence>
<dbReference type="InterPro" id="IPR025436">
    <property type="entry name" value="DUF4179"/>
</dbReference>
<dbReference type="KEGG" id="aia:AWH56_023260"/>
<evidence type="ECO:0000256" key="1">
    <source>
        <dbReference type="SAM" id="Phobius"/>
    </source>
</evidence>
<proteinExistence type="predicted"/>
<dbReference type="RefSeq" id="WP_071317776.1">
    <property type="nucleotide sequence ID" value="NZ_CP063356.2"/>
</dbReference>
<keyword evidence="1" id="KW-0812">Transmembrane</keyword>
<dbReference type="EMBL" id="CP063356">
    <property type="protein sequence ID" value="QOY35560.1"/>
    <property type="molecule type" value="Genomic_DNA"/>
</dbReference>
<reference evidence="4" key="4">
    <citation type="submission" date="2020-10" db="EMBL/GenBank/DDBJ databases">
        <authorList>
            <person name="Bassil N.M."/>
            <person name="Lloyd J.R."/>
        </authorList>
    </citation>
    <scope>NUCLEOTIDE SEQUENCE</scope>
    <source>
        <strain evidence="4">NB2006</strain>
    </source>
</reference>
<keyword evidence="1" id="KW-1133">Transmembrane helix</keyword>
<name>A0A1S2LI48_9BACI</name>
<dbReference type="Proteomes" id="UP000180175">
    <property type="component" value="Chromosome"/>
</dbReference>
<reference evidence="4 5" key="3">
    <citation type="journal article" date="2019" name="Int. J. Syst. Evol. Microbiol.">
        <title>Anaerobacillus isosaccharinicus sp. nov., an alkaliphilic bacterium which degrades isosaccharinic acid.</title>
        <authorList>
            <person name="Bassil N.M."/>
            <person name="Lloyd J.R."/>
        </authorList>
    </citation>
    <scope>NUCLEOTIDE SEQUENCE [LARGE SCALE GENOMIC DNA]</scope>
    <source>
        <strain evidence="4 5">NB2006</strain>
    </source>
</reference>
<evidence type="ECO:0000313" key="5">
    <source>
        <dbReference type="Proteomes" id="UP000180175"/>
    </source>
</evidence>
<reference evidence="3 5" key="1">
    <citation type="submission" date="2016-10" db="EMBL/GenBank/DDBJ databases">
        <title>Draft genome sequences of four alkaliphilic bacteria belonging to the Anaerobacillus genus.</title>
        <authorList>
            <person name="Bassil N.M."/>
            <person name="Lloyd J.R."/>
        </authorList>
    </citation>
    <scope>NUCLEOTIDE SEQUENCE [LARGE SCALE GENOMIC DNA]</scope>
    <source>
        <strain evidence="3 5">NB2006</strain>
    </source>
</reference>
<keyword evidence="1" id="KW-0472">Membrane</keyword>
<dbReference type="EMBL" id="LQXD01000129">
    <property type="protein sequence ID" value="OIJ12199.1"/>
    <property type="molecule type" value="Genomic_DNA"/>
</dbReference>
<accession>A0A1S2LI48</accession>
<feature type="transmembrane region" description="Helical" evidence="1">
    <location>
        <begin position="43"/>
        <end position="64"/>
    </location>
</feature>
<organism evidence="3 5">
    <name type="scientific">Anaerobacillus isosaccharinicus</name>
    <dbReference type="NCBI Taxonomy" id="1532552"/>
    <lineage>
        <taxon>Bacteria</taxon>
        <taxon>Bacillati</taxon>
        <taxon>Bacillota</taxon>
        <taxon>Bacilli</taxon>
        <taxon>Bacillales</taxon>
        <taxon>Bacillaceae</taxon>
        <taxon>Anaerobacillus</taxon>
    </lineage>
</organism>
<sequence>MNNIEKKLAEEKKRLDLVTAPQELEARLRRALNTSKPKRRNRFFTLGKLAAVALFFMMLVGYNFNAFAYYGKKLLGFDEVISGTLNDLNEKGMGQMIGKKIMLQDGTEFTIDGLMTDANQLILYYTLLNPNGIEEMANFDFRLEKITGFLTYSQVSSGVSSMNAAGTEIKGTMHFDPVSPFARKLTIHIWEPSLNGQGTESSLSFPYNPNKAMQTQIKQSIKKTVNVDKGYIKFQSLTATPTATVIEGTLDVENFDRLPLGLHGIQLIANGEEIEILGSGVKSAIRGSKFYIQFDRLPEQLESLELYVSEFIGYQKLDEMIVIGSEHVDPYILNGKELWITNISRTSKNVEITISTDHDVMLHGVSIGNANEQTSLLTTVNQTMVEQENGRITKERTLLFDLMVEPEFLLVEGMHYIKRYNKIIEIPVN</sequence>
<dbReference type="OrthoDB" id="2961302at2"/>
<feature type="domain" description="DUF4179" evidence="2">
    <location>
        <begin position="40"/>
        <end position="127"/>
    </location>
</feature>
<reference evidence="4 5" key="2">
    <citation type="journal article" date="2017" name="Genome Announc.">
        <title>Draft Genome Sequences of Four Alkaliphilic Bacteria Belonging to the Anaerobacillus Genus.</title>
        <authorList>
            <person name="Bassil N.M."/>
            <person name="Lloyd J.R."/>
        </authorList>
    </citation>
    <scope>NUCLEOTIDE SEQUENCE [LARGE SCALE GENOMIC DNA]</scope>
    <source>
        <strain evidence="4 5">NB2006</strain>
    </source>
</reference>
<protein>
    <submittedName>
        <fullName evidence="4">DUF4179 domain-containing protein</fullName>
    </submittedName>
</protein>
<evidence type="ECO:0000313" key="4">
    <source>
        <dbReference type="EMBL" id="QOY35560.1"/>
    </source>
</evidence>
<keyword evidence="5" id="KW-1185">Reference proteome</keyword>